<feature type="signal peptide" evidence="1">
    <location>
        <begin position="1"/>
        <end position="23"/>
    </location>
</feature>
<dbReference type="PROSITE" id="PS51318">
    <property type="entry name" value="TAT"/>
    <property type="match status" value="1"/>
</dbReference>
<proteinExistence type="predicted"/>
<dbReference type="Pfam" id="PF10022">
    <property type="entry name" value="DUF2264"/>
    <property type="match status" value="1"/>
</dbReference>
<dbReference type="InterPro" id="IPR016624">
    <property type="entry name" value="UCP014753"/>
</dbReference>
<comment type="caution">
    <text evidence="3">The sequence shown here is derived from an EMBL/GenBank/DDBJ whole genome shotgun (WGS) entry which is preliminary data.</text>
</comment>
<protein>
    <submittedName>
        <fullName evidence="3">DUF2264 domain-containing protein</fullName>
    </submittedName>
</protein>
<dbReference type="InterPro" id="IPR049349">
    <property type="entry name" value="DUF2264_N"/>
</dbReference>
<reference evidence="4" key="1">
    <citation type="journal article" date="2019" name="Int. J. Syst. Evol. Microbiol.">
        <title>The Global Catalogue of Microorganisms (GCM) 10K type strain sequencing project: providing services to taxonomists for standard genome sequencing and annotation.</title>
        <authorList>
            <consortium name="The Broad Institute Genomics Platform"/>
            <consortium name="The Broad Institute Genome Sequencing Center for Infectious Disease"/>
            <person name="Wu L."/>
            <person name="Ma J."/>
        </authorList>
    </citation>
    <scope>NUCLEOTIDE SEQUENCE [LARGE SCALE GENOMIC DNA]</scope>
    <source>
        <strain evidence="4">JCM 17498</strain>
    </source>
</reference>
<dbReference type="RefSeq" id="WP_344693866.1">
    <property type="nucleotide sequence ID" value="NZ_BAABBF010000006.1"/>
</dbReference>
<feature type="chain" id="PRO_5047520792" evidence="1">
    <location>
        <begin position="24"/>
        <end position="431"/>
    </location>
</feature>
<evidence type="ECO:0000313" key="3">
    <source>
        <dbReference type="EMBL" id="GAA3716613.1"/>
    </source>
</evidence>
<sequence length="431" mass="47728">MERRSFLAGLAGGAGMAAMPAVAATQAGAGQAQSAGTLPTGAEDRAYMAALAERMATPILSRMARGRLQREWTPELSPNWDGRDPKVSYMEAFARLIDGIAPWLALPDTNDAEGRVRRTLREQAVQSFIHSVDPKSPDRLGWEGHGQALVDSAYFTSALLRAPEALWTPLDPATKRRIVEVIKGLRRVSPPYQNWLLFACMNEAFLFSIGEDWDPMRVDLTIKLFAGDWYLGDGWYGDGASFHFDYYNSYVIHPMMVQIMETIAKGKTNFNNLKPAEEQARALKRMQRFGEHLERMIGPDGAYAAIGRSLTYRIAAHQVLGVLAWRGWLPDTLPPAQVRAATAAAARQVFGTAGGLRNFDDRGFMQIGFTGHQPALGDWYSNAGSMYIASEGLVALGLPASHPYWSQPGQPWTMRRAYAGMDFRKDYPVSY</sequence>
<evidence type="ECO:0000313" key="4">
    <source>
        <dbReference type="Proteomes" id="UP001500523"/>
    </source>
</evidence>
<dbReference type="PANTHER" id="PTHR35339:SF3">
    <property type="entry name" value="DUF2264 DOMAIN-CONTAINING PROTEIN"/>
    <property type="match status" value="1"/>
</dbReference>
<evidence type="ECO:0000256" key="1">
    <source>
        <dbReference type="SAM" id="SignalP"/>
    </source>
</evidence>
<gene>
    <name evidence="3" type="ORF">GCM10022268_26290</name>
</gene>
<feature type="domain" description="DUF2264" evidence="2">
    <location>
        <begin position="44"/>
        <end position="412"/>
    </location>
</feature>
<dbReference type="PANTHER" id="PTHR35339">
    <property type="entry name" value="LINALOOL DEHYDRATASE_ISOMERASE DOMAIN-CONTAINING PROTEIN"/>
    <property type="match status" value="1"/>
</dbReference>
<evidence type="ECO:0000259" key="2">
    <source>
        <dbReference type="Pfam" id="PF10022"/>
    </source>
</evidence>
<organism evidence="3 4">
    <name type="scientific">Sphingomonas cynarae</name>
    <dbReference type="NCBI Taxonomy" id="930197"/>
    <lineage>
        <taxon>Bacteria</taxon>
        <taxon>Pseudomonadati</taxon>
        <taxon>Pseudomonadota</taxon>
        <taxon>Alphaproteobacteria</taxon>
        <taxon>Sphingomonadales</taxon>
        <taxon>Sphingomonadaceae</taxon>
        <taxon>Sphingomonas</taxon>
    </lineage>
</organism>
<name>A0ABP7EDT3_9SPHN</name>
<dbReference type="InterPro" id="IPR006311">
    <property type="entry name" value="TAT_signal"/>
</dbReference>
<dbReference type="EMBL" id="BAABBF010000006">
    <property type="protein sequence ID" value="GAA3716613.1"/>
    <property type="molecule type" value="Genomic_DNA"/>
</dbReference>
<keyword evidence="4" id="KW-1185">Reference proteome</keyword>
<dbReference type="PIRSF" id="PIRSF014753">
    <property type="entry name" value="UCP014753"/>
    <property type="match status" value="1"/>
</dbReference>
<dbReference type="Proteomes" id="UP001500523">
    <property type="component" value="Unassembled WGS sequence"/>
</dbReference>
<keyword evidence="1" id="KW-0732">Signal</keyword>
<accession>A0ABP7EDT3</accession>